<organism evidence="2 3">
    <name type="scientific">Clathrospora elynae</name>
    <dbReference type="NCBI Taxonomy" id="706981"/>
    <lineage>
        <taxon>Eukaryota</taxon>
        <taxon>Fungi</taxon>
        <taxon>Dikarya</taxon>
        <taxon>Ascomycota</taxon>
        <taxon>Pezizomycotina</taxon>
        <taxon>Dothideomycetes</taxon>
        <taxon>Pleosporomycetidae</taxon>
        <taxon>Pleosporales</taxon>
        <taxon>Diademaceae</taxon>
        <taxon>Clathrospora</taxon>
    </lineage>
</organism>
<evidence type="ECO:0008006" key="4">
    <source>
        <dbReference type="Google" id="ProtNLM"/>
    </source>
</evidence>
<dbReference type="OrthoDB" id="3938895at2759"/>
<evidence type="ECO:0000256" key="1">
    <source>
        <dbReference type="SAM" id="SignalP"/>
    </source>
</evidence>
<feature type="signal peptide" evidence="1">
    <location>
        <begin position="1"/>
        <end position="18"/>
    </location>
</feature>
<feature type="chain" id="PRO_5025573712" description="Apple domain-containing protein" evidence="1">
    <location>
        <begin position="19"/>
        <end position="154"/>
    </location>
</feature>
<reference evidence="2" key="1">
    <citation type="journal article" date="2020" name="Stud. Mycol.">
        <title>101 Dothideomycetes genomes: a test case for predicting lifestyles and emergence of pathogens.</title>
        <authorList>
            <person name="Haridas S."/>
            <person name="Albert R."/>
            <person name="Binder M."/>
            <person name="Bloem J."/>
            <person name="Labutti K."/>
            <person name="Salamov A."/>
            <person name="Andreopoulos B."/>
            <person name="Baker S."/>
            <person name="Barry K."/>
            <person name="Bills G."/>
            <person name="Bluhm B."/>
            <person name="Cannon C."/>
            <person name="Castanera R."/>
            <person name="Culley D."/>
            <person name="Daum C."/>
            <person name="Ezra D."/>
            <person name="Gonzalez J."/>
            <person name="Henrissat B."/>
            <person name="Kuo A."/>
            <person name="Liang C."/>
            <person name="Lipzen A."/>
            <person name="Lutzoni F."/>
            <person name="Magnuson J."/>
            <person name="Mondo S."/>
            <person name="Nolan M."/>
            <person name="Ohm R."/>
            <person name="Pangilinan J."/>
            <person name="Park H.-J."/>
            <person name="Ramirez L."/>
            <person name="Alfaro M."/>
            <person name="Sun H."/>
            <person name="Tritt A."/>
            <person name="Yoshinaga Y."/>
            <person name="Zwiers L.-H."/>
            <person name="Turgeon B."/>
            <person name="Goodwin S."/>
            <person name="Spatafora J."/>
            <person name="Crous P."/>
            <person name="Grigoriev I."/>
        </authorList>
    </citation>
    <scope>NUCLEOTIDE SEQUENCE</scope>
    <source>
        <strain evidence="2">CBS 161.51</strain>
    </source>
</reference>
<name>A0A6A5SK11_9PLEO</name>
<sequence>MRTSTTILAAALCSLAFALPSSLIRPRAGGPAIIAIPSTCTVTNPLVTASDASYQPAPATSDDLLYSAYYTSFSTNKTEMANQCLEQCYGYGYHVECKTAYWAENVAVPAGYYGSTGGQLETACLMFSRVFTAEDFVAAPQGQATDAVAGNIEC</sequence>
<protein>
    <recommendedName>
        <fullName evidence="4">Apple domain-containing protein</fullName>
    </recommendedName>
</protein>
<keyword evidence="1" id="KW-0732">Signal</keyword>
<dbReference type="EMBL" id="ML976071">
    <property type="protein sequence ID" value="KAF1939984.1"/>
    <property type="molecule type" value="Genomic_DNA"/>
</dbReference>
<dbReference type="Proteomes" id="UP000800038">
    <property type="component" value="Unassembled WGS sequence"/>
</dbReference>
<proteinExistence type="predicted"/>
<gene>
    <name evidence="2" type="ORF">EJ02DRAFT_456440</name>
</gene>
<keyword evidence="3" id="KW-1185">Reference proteome</keyword>
<evidence type="ECO:0000313" key="3">
    <source>
        <dbReference type="Proteomes" id="UP000800038"/>
    </source>
</evidence>
<evidence type="ECO:0000313" key="2">
    <source>
        <dbReference type="EMBL" id="KAF1939984.1"/>
    </source>
</evidence>
<accession>A0A6A5SK11</accession>
<dbReference type="AlphaFoldDB" id="A0A6A5SK11"/>